<dbReference type="AlphaFoldDB" id="A0A2J6TJE3"/>
<organism evidence="3 4">
    <name type="scientific">Hyaloscypha bicolor E</name>
    <dbReference type="NCBI Taxonomy" id="1095630"/>
    <lineage>
        <taxon>Eukaryota</taxon>
        <taxon>Fungi</taxon>
        <taxon>Dikarya</taxon>
        <taxon>Ascomycota</taxon>
        <taxon>Pezizomycotina</taxon>
        <taxon>Leotiomycetes</taxon>
        <taxon>Helotiales</taxon>
        <taxon>Hyaloscyphaceae</taxon>
        <taxon>Hyaloscypha</taxon>
        <taxon>Hyaloscypha bicolor</taxon>
    </lineage>
</organism>
<evidence type="ECO:0000259" key="2">
    <source>
        <dbReference type="Pfam" id="PF09994"/>
    </source>
</evidence>
<evidence type="ECO:0000256" key="1">
    <source>
        <dbReference type="SAM" id="MobiDB-lite"/>
    </source>
</evidence>
<sequence>MIASEGKTQDGFPIAQVVYYQSGVGTGAMNKLDKIYQGITGVGVKNHLLSAYHFICTNYTPGDEIFLFGYSRGAYTARALGRFLTTLGVLKPEDLELFPGLFRCWLASSRGSGGVEFSNQSRWEELRGWTDCGKEEEDGDRKKGGGRGAEMGRMMPRTRVKTKPTPVKICVEGVWETVGSLGLPESWFTRCTGFNKMYQFYNTALDDKVHHAFQALALDEHRGAFNPAIWYLEPKFKDKVKLKQCWFPGFHGEVGGGVAGPLSRDHLAIEDITLAWMCDQVDGLLTFDEEASRNILGEIKEYVKWGVARENDPTGFLYNLSVAGGSLLLRTPGSYHKRLRSHKFSRPEEYTTNETMHPSIKLLIDQPGAGYFPAALDSRTALKMVTVPRWKFIDKSESGQGAVWTRPCTKSGKAAIEVKEHVIKERPNKNNFEARLLPVAVQDILYRRNLEEFDRMYQSQSSFECEESI</sequence>
<dbReference type="STRING" id="1095630.A0A2J6TJE3"/>
<reference evidence="3 4" key="1">
    <citation type="submission" date="2016-04" db="EMBL/GenBank/DDBJ databases">
        <title>A degradative enzymes factory behind the ericoid mycorrhizal symbiosis.</title>
        <authorList>
            <consortium name="DOE Joint Genome Institute"/>
            <person name="Martino E."/>
            <person name="Morin E."/>
            <person name="Grelet G."/>
            <person name="Kuo A."/>
            <person name="Kohler A."/>
            <person name="Daghino S."/>
            <person name="Barry K."/>
            <person name="Choi C."/>
            <person name="Cichocki N."/>
            <person name="Clum A."/>
            <person name="Copeland A."/>
            <person name="Hainaut M."/>
            <person name="Haridas S."/>
            <person name="Labutti K."/>
            <person name="Lindquist E."/>
            <person name="Lipzen A."/>
            <person name="Khouja H.-R."/>
            <person name="Murat C."/>
            <person name="Ohm R."/>
            <person name="Olson A."/>
            <person name="Spatafora J."/>
            <person name="Veneault-Fourrey C."/>
            <person name="Henrissat B."/>
            <person name="Grigoriev I."/>
            <person name="Martin F."/>
            <person name="Perotto S."/>
        </authorList>
    </citation>
    <scope>NUCLEOTIDE SEQUENCE [LARGE SCALE GENOMIC DNA]</scope>
    <source>
        <strain evidence="3 4">E</strain>
    </source>
</reference>
<dbReference type="InParanoid" id="A0A2J6TJE3"/>
<proteinExistence type="predicted"/>
<evidence type="ECO:0000313" key="3">
    <source>
        <dbReference type="EMBL" id="PMD63126.1"/>
    </source>
</evidence>
<keyword evidence="4" id="KW-1185">Reference proteome</keyword>
<accession>A0A2J6TJE3</accession>
<dbReference type="OrthoDB" id="3057168at2759"/>
<dbReference type="GeneID" id="36594631"/>
<gene>
    <name evidence="3" type="ORF">K444DRAFT_661206</name>
</gene>
<dbReference type="PANTHER" id="PTHR33840:SF1">
    <property type="entry name" value="TLE1 PHOSPHOLIPASE DOMAIN-CONTAINING PROTEIN"/>
    <property type="match status" value="1"/>
</dbReference>
<dbReference type="Pfam" id="PF09994">
    <property type="entry name" value="T6SS_Tle1-like_cat"/>
    <property type="match status" value="1"/>
</dbReference>
<feature type="domain" description="T6SS Phospholipase effector Tle1-like catalytic" evidence="2">
    <location>
        <begin position="6"/>
        <end position="280"/>
    </location>
</feature>
<name>A0A2J6TJE3_9HELO</name>
<dbReference type="RefSeq" id="XP_024740030.1">
    <property type="nucleotide sequence ID" value="XM_024886554.1"/>
</dbReference>
<dbReference type="PANTHER" id="PTHR33840">
    <property type="match status" value="1"/>
</dbReference>
<feature type="region of interest" description="Disordered" evidence="1">
    <location>
        <begin position="133"/>
        <end position="152"/>
    </location>
</feature>
<protein>
    <recommendedName>
        <fullName evidence="2">T6SS Phospholipase effector Tle1-like catalytic domain-containing protein</fullName>
    </recommendedName>
</protein>
<dbReference type="EMBL" id="KZ613782">
    <property type="protein sequence ID" value="PMD63126.1"/>
    <property type="molecule type" value="Genomic_DNA"/>
</dbReference>
<evidence type="ECO:0000313" key="4">
    <source>
        <dbReference type="Proteomes" id="UP000235371"/>
    </source>
</evidence>
<dbReference type="Proteomes" id="UP000235371">
    <property type="component" value="Unassembled WGS sequence"/>
</dbReference>
<dbReference type="InterPro" id="IPR018712">
    <property type="entry name" value="Tle1-like_cat"/>
</dbReference>